<dbReference type="InterPro" id="IPR013783">
    <property type="entry name" value="Ig-like_fold"/>
</dbReference>
<evidence type="ECO:0000313" key="1">
    <source>
        <dbReference type="EMBL" id="CAK0802794.1"/>
    </source>
</evidence>
<sequence length="75" mass="7736">CALLRVPAAAQPKVLCRRQLGVCMRCPTGEALDCTGVQLGPLLDELFAYAGPLGCAPAGDGLALSLWAPTAVRVE</sequence>
<feature type="non-terminal residue" evidence="1">
    <location>
        <position position="1"/>
    </location>
</feature>
<dbReference type="EMBL" id="CAUYUJ010002882">
    <property type="protein sequence ID" value="CAK0802794.1"/>
    <property type="molecule type" value="Genomic_DNA"/>
</dbReference>
<keyword evidence="2" id="KW-1185">Reference proteome</keyword>
<reference evidence="1" key="1">
    <citation type="submission" date="2023-10" db="EMBL/GenBank/DDBJ databases">
        <authorList>
            <person name="Chen Y."/>
            <person name="Shah S."/>
            <person name="Dougan E. K."/>
            <person name="Thang M."/>
            <person name="Chan C."/>
        </authorList>
    </citation>
    <scope>NUCLEOTIDE SEQUENCE [LARGE SCALE GENOMIC DNA]</scope>
</reference>
<protein>
    <submittedName>
        <fullName evidence="1">Uncharacterized protein</fullName>
    </submittedName>
</protein>
<evidence type="ECO:0000313" key="2">
    <source>
        <dbReference type="Proteomes" id="UP001189429"/>
    </source>
</evidence>
<gene>
    <name evidence="1" type="ORF">PCOR1329_LOCUS10177</name>
</gene>
<feature type="non-terminal residue" evidence="1">
    <location>
        <position position="75"/>
    </location>
</feature>
<accession>A0ABN9QDP5</accession>
<dbReference type="Proteomes" id="UP001189429">
    <property type="component" value="Unassembled WGS sequence"/>
</dbReference>
<name>A0ABN9QDP5_9DINO</name>
<proteinExistence type="predicted"/>
<comment type="caution">
    <text evidence="1">The sequence shown here is derived from an EMBL/GenBank/DDBJ whole genome shotgun (WGS) entry which is preliminary data.</text>
</comment>
<organism evidence="1 2">
    <name type="scientific">Prorocentrum cordatum</name>
    <dbReference type="NCBI Taxonomy" id="2364126"/>
    <lineage>
        <taxon>Eukaryota</taxon>
        <taxon>Sar</taxon>
        <taxon>Alveolata</taxon>
        <taxon>Dinophyceae</taxon>
        <taxon>Prorocentrales</taxon>
        <taxon>Prorocentraceae</taxon>
        <taxon>Prorocentrum</taxon>
    </lineage>
</organism>
<dbReference type="Gene3D" id="2.60.40.10">
    <property type="entry name" value="Immunoglobulins"/>
    <property type="match status" value="1"/>
</dbReference>